<protein>
    <submittedName>
        <fullName evidence="1">Uncharacterized protein</fullName>
    </submittedName>
</protein>
<dbReference type="AlphaFoldDB" id="A0A948W6Q4"/>
<accession>A0A948W6Q4</accession>
<proteinExistence type="predicted"/>
<reference evidence="1" key="1">
    <citation type="submission" date="2021-05" db="EMBL/GenBank/DDBJ databases">
        <title>Energy efficiency and biological interactions define the core microbiome of deep oligotrophic groundwater.</title>
        <authorList>
            <person name="Mehrshad M."/>
            <person name="Lopez-Fernandez M."/>
            <person name="Bell E."/>
            <person name="Bernier-Latmani R."/>
            <person name="Bertilsson S."/>
            <person name="Dopson M."/>
        </authorList>
    </citation>
    <scope>NUCLEOTIDE SEQUENCE</scope>
    <source>
        <strain evidence="1">Modern_marine.mb.64</strain>
    </source>
</reference>
<gene>
    <name evidence="1" type="ORF">KJ970_12630</name>
</gene>
<name>A0A948W6Q4_UNCEI</name>
<sequence>MGDGSSYCGVNQRDVTLTRDFILGKYEVTNQEYLEALQWAYDLGYVIATTTMVLDNLDGSTEELLDIASEYCEIGFDGAGTFLESVIGQVRCSYSKVPLKQVVWFAFVCARCF</sequence>
<organism evidence="1 2">
    <name type="scientific">Eiseniibacteriota bacterium</name>
    <dbReference type="NCBI Taxonomy" id="2212470"/>
    <lineage>
        <taxon>Bacteria</taxon>
        <taxon>Candidatus Eiseniibacteriota</taxon>
    </lineage>
</organism>
<comment type="caution">
    <text evidence="1">The sequence shown here is derived from an EMBL/GenBank/DDBJ whole genome shotgun (WGS) entry which is preliminary data.</text>
</comment>
<dbReference type="EMBL" id="JAHJDP010000076">
    <property type="protein sequence ID" value="MBU2691764.1"/>
    <property type="molecule type" value="Genomic_DNA"/>
</dbReference>
<dbReference type="Proteomes" id="UP000777784">
    <property type="component" value="Unassembled WGS sequence"/>
</dbReference>
<evidence type="ECO:0000313" key="1">
    <source>
        <dbReference type="EMBL" id="MBU2691764.1"/>
    </source>
</evidence>
<evidence type="ECO:0000313" key="2">
    <source>
        <dbReference type="Proteomes" id="UP000777784"/>
    </source>
</evidence>